<evidence type="ECO:0000259" key="12">
    <source>
        <dbReference type="PROSITE" id="PS50206"/>
    </source>
</evidence>
<evidence type="ECO:0000256" key="5">
    <source>
        <dbReference type="ARBA" id="ARBA00022801"/>
    </source>
</evidence>
<protein>
    <recommendedName>
        <fullName evidence="9 10">M-phase inducer phosphatase</fullName>
        <ecNumber evidence="2 10">3.1.3.48</ecNumber>
    </recommendedName>
</protein>
<comment type="caution">
    <text evidence="13">The sequence shown here is derived from an EMBL/GenBank/DDBJ whole genome shotgun (WGS) entry which is preliminary data.</text>
</comment>
<evidence type="ECO:0000256" key="6">
    <source>
        <dbReference type="ARBA" id="ARBA00022912"/>
    </source>
</evidence>
<feature type="region of interest" description="Disordered" evidence="11">
    <location>
        <begin position="82"/>
        <end position="105"/>
    </location>
</feature>
<feature type="compositionally biased region" description="Low complexity" evidence="11">
    <location>
        <begin position="240"/>
        <end position="251"/>
    </location>
</feature>
<feature type="region of interest" description="Disordered" evidence="11">
    <location>
        <begin position="117"/>
        <end position="170"/>
    </location>
</feature>
<dbReference type="InterPro" id="IPR000751">
    <property type="entry name" value="MPI_Phosphatase"/>
</dbReference>
<keyword evidence="4 10" id="KW-0498">Mitosis</keyword>
<dbReference type="FunFam" id="3.40.250.10:FF:000021">
    <property type="entry name" value="M-phase inducer phosphatase cdc-25.2"/>
    <property type="match status" value="1"/>
</dbReference>
<feature type="compositionally biased region" description="Polar residues" evidence="11">
    <location>
        <begin position="140"/>
        <end position="150"/>
    </location>
</feature>
<keyword evidence="7 10" id="KW-0131">Cell cycle</keyword>
<dbReference type="GO" id="GO:0005634">
    <property type="term" value="C:nucleus"/>
    <property type="evidence" value="ECO:0007669"/>
    <property type="project" value="TreeGrafter"/>
</dbReference>
<dbReference type="SMART" id="SM00450">
    <property type="entry name" value="RHOD"/>
    <property type="match status" value="1"/>
</dbReference>
<dbReference type="GO" id="GO:0010971">
    <property type="term" value="P:positive regulation of G2/M transition of mitotic cell cycle"/>
    <property type="evidence" value="ECO:0007669"/>
    <property type="project" value="TreeGrafter"/>
</dbReference>
<evidence type="ECO:0000256" key="1">
    <source>
        <dbReference type="ARBA" id="ARBA00011065"/>
    </source>
</evidence>
<dbReference type="CDD" id="cd01530">
    <property type="entry name" value="Cdc25"/>
    <property type="match status" value="1"/>
</dbReference>
<accession>A0A9P4ILR5</accession>
<evidence type="ECO:0000256" key="9">
    <source>
        <dbReference type="ARBA" id="ARBA00067190"/>
    </source>
</evidence>
<dbReference type="InterPro" id="IPR001763">
    <property type="entry name" value="Rhodanese-like_dom"/>
</dbReference>
<dbReference type="GO" id="GO:0051301">
    <property type="term" value="P:cell division"/>
    <property type="evidence" value="ECO:0007669"/>
    <property type="project" value="UniProtKB-UniRule"/>
</dbReference>
<dbReference type="GO" id="GO:0005737">
    <property type="term" value="C:cytoplasm"/>
    <property type="evidence" value="ECO:0007669"/>
    <property type="project" value="TreeGrafter"/>
</dbReference>
<dbReference type="Pfam" id="PF00581">
    <property type="entry name" value="Rhodanese"/>
    <property type="match status" value="1"/>
</dbReference>
<evidence type="ECO:0000256" key="7">
    <source>
        <dbReference type="ARBA" id="ARBA00023306"/>
    </source>
</evidence>
<name>A0A9P4ILR5_9PEZI</name>
<evidence type="ECO:0000256" key="8">
    <source>
        <dbReference type="ARBA" id="ARBA00051722"/>
    </source>
</evidence>
<dbReference type="PANTHER" id="PTHR10828">
    <property type="entry name" value="M-PHASE INDUCER PHOSPHATASE DUAL SPECIFICITY PHOSPHATASE CDC25"/>
    <property type="match status" value="1"/>
</dbReference>
<reference evidence="13" key="1">
    <citation type="journal article" date="2020" name="Stud. Mycol.">
        <title>101 Dothideomycetes genomes: a test case for predicting lifestyles and emergence of pathogens.</title>
        <authorList>
            <person name="Haridas S."/>
            <person name="Albert R."/>
            <person name="Binder M."/>
            <person name="Bloem J."/>
            <person name="Labutti K."/>
            <person name="Salamov A."/>
            <person name="Andreopoulos B."/>
            <person name="Baker S."/>
            <person name="Barry K."/>
            <person name="Bills G."/>
            <person name="Bluhm B."/>
            <person name="Cannon C."/>
            <person name="Castanera R."/>
            <person name="Culley D."/>
            <person name="Daum C."/>
            <person name="Ezra D."/>
            <person name="Gonzalez J."/>
            <person name="Henrissat B."/>
            <person name="Kuo A."/>
            <person name="Liang C."/>
            <person name="Lipzen A."/>
            <person name="Lutzoni F."/>
            <person name="Magnuson J."/>
            <person name="Mondo S."/>
            <person name="Nolan M."/>
            <person name="Ohm R."/>
            <person name="Pangilinan J."/>
            <person name="Park H.-J."/>
            <person name="Ramirez L."/>
            <person name="Alfaro M."/>
            <person name="Sun H."/>
            <person name="Tritt A."/>
            <person name="Yoshinaga Y."/>
            <person name="Zwiers L.-H."/>
            <person name="Turgeon B."/>
            <person name="Goodwin S."/>
            <person name="Spatafora J."/>
            <person name="Crous P."/>
            <person name="Grigoriev I."/>
        </authorList>
    </citation>
    <scope>NUCLEOTIDE SEQUENCE</scope>
    <source>
        <strain evidence="13">CBS 133067</strain>
    </source>
</reference>
<dbReference type="PANTHER" id="PTHR10828:SF17">
    <property type="entry name" value="PROTEIN-TYROSINE-PHOSPHATASE"/>
    <property type="match status" value="1"/>
</dbReference>
<dbReference type="SUPFAM" id="SSF52821">
    <property type="entry name" value="Rhodanese/Cell cycle control phosphatase"/>
    <property type="match status" value="1"/>
</dbReference>
<dbReference type="EMBL" id="ML978123">
    <property type="protein sequence ID" value="KAF2101603.1"/>
    <property type="molecule type" value="Genomic_DNA"/>
</dbReference>
<keyword evidence="14" id="KW-1185">Reference proteome</keyword>
<evidence type="ECO:0000256" key="3">
    <source>
        <dbReference type="ARBA" id="ARBA00022618"/>
    </source>
</evidence>
<dbReference type="Gene3D" id="3.40.250.10">
    <property type="entry name" value="Rhodanese-like domain"/>
    <property type="match status" value="1"/>
</dbReference>
<evidence type="ECO:0000313" key="13">
    <source>
        <dbReference type="EMBL" id="KAF2101603.1"/>
    </source>
</evidence>
<dbReference type="InterPro" id="IPR036873">
    <property type="entry name" value="Rhodanese-like_dom_sf"/>
</dbReference>
<evidence type="ECO:0000256" key="11">
    <source>
        <dbReference type="SAM" id="MobiDB-lite"/>
    </source>
</evidence>
<dbReference type="OrthoDB" id="26523at2759"/>
<dbReference type="GO" id="GO:0000086">
    <property type="term" value="P:G2/M transition of mitotic cell cycle"/>
    <property type="evidence" value="ECO:0007669"/>
    <property type="project" value="TreeGrafter"/>
</dbReference>
<evidence type="ECO:0000313" key="14">
    <source>
        <dbReference type="Proteomes" id="UP000799772"/>
    </source>
</evidence>
<comment type="function">
    <text evidence="10">Tyrosine protein phosphatase which functions as a dosage-dependent inducer of mitotic progression.</text>
</comment>
<evidence type="ECO:0000256" key="10">
    <source>
        <dbReference type="RuleBase" id="RU368028"/>
    </source>
</evidence>
<keyword evidence="5 10" id="KW-0378">Hydrolase</keyword>
<feature type="domain" description="Rhodanese" evidence="12">
    <location>
        <begin position="342"/>
        <end position="445"/>
    </location>
</feature>
<evidence type="ECO:0000256" key="2">
    <source>
        <dbReference type="ARBA" id="ARBA00013064"/>
    </source>
</evidence>
<proteinExistence type="inferred from homology"/>
<dbReference type="PROSITE" id="PS50206">
    <property type="entry name" value="RHODANESE_3"/>
    <property type="match status" value="1"/>
</dbReference>
<feature type="region of interest" description="Disordered" evidence="11">
    <location>
        <begin position="211"/>
        <end position="282"/>
    </location>
</feature>
<dbReference type="EC" id="3.1.3.48" evidence="2 10"/>
<sequence>MGSNPFGTNNFNFKDMSMLRSQSDYFSGTQVRGSSPAASLAADLSQNFHIDQSPQLPTPRRSLFTANLFQLAAAREGATTPPIRWEGVTTPPIPSSSPGFGHDSMDISPLPHKVPFARTSDIVPTPDTETTLDDAMSSPPVMTSDSSETQSSDRPRLQRRKSSAPRPSLLRSAKFFSTNTVAHQAREPDTQLPPFKFGAGIGAAVAPSLSLDDIEDSPPQQRNMFDSGIMGPPRPRQLFSHTSNSSRSHGSPLAGLSKKPPFQVPRPRKQFRRSNSMFEHPGDIMKQEKRESAQTGLQSIMDVDDTHQLALPHFMPVDRNDGIPRITQETMLQVLDGQYNSHFDNIKVVDCRFEYEFNGGHINGAVNHNDKEGLAQALFQQGPSRTLLLLHCEFSVHRAPLMAEHVRRHDRRVNEASYPKLNYPELYVLDGGYNAFYRNHRTRCFPQNYVEMDAQGHEATCERELEKLRRRGKLNRAATYAFGETTCDMQDSPTAGARSTASFDGDPRRAYNRRMASY</sequence>
<keyword evidence="6 10" id="KW-0904">Protein phosphatase</keyword>
<comment type="similarity">
    <text evidence="1 10">Belongs to the MPI phosphatase family.</text>
</comment>
<dbReference type="AlphaFoldDB" id="A0A9P4ILR5"/>
<gene>
    <name evidence="13" type="ORF">NA57DRAFT_73043</name>
</gene>
<evidence type="ECO:0000256" key="4">
    <source>
        <dbReference type="ARBA" id="ARBA00022776"/>
    </source>
</evidence>
<keyword evidence="3 10" id="KW-0132">Cell division</keyword>
<comment type="catalytic activity">
    <reaction evidence="8 10">
        <text>O-phospho-L-tyrosyl-[protein] + H2O = L-tyrosyl-[protein] + phosphate</text>
        <dbReference type="Rhea" id="RHEA:10684"/>
        <dbReference type="Rhea" id="RHEA-COMP:10136"/>
        <dbReference type="Rhea" id="RHEA-COMP:20101"/>
        <dbReference type="ChEBI" id="CHEBI:15377"/>
        <dbReference type="ChEBI" id="CHEBI:43474"/>
        <dbReference type="ChEBI" id="CHEBI:46858"/>
        <dbReference type="ChEBI" id="CHEBI:61978"/>
        <dbReference type="EC" id="3.1.3.48"/>
    </reaction>
</comment>
<dbReference type="GO" id="GO:0004725">
    <property type="term" value="F:protein tyrosine phosphatase activity"/>
    <property type="evidence" value="ECO:0007669"/>
    <property type="project" value="UniProtKB-UniRule"/>
</dbReference>
<organism evidence="13 14">
    <name type="scientific">Rhizodiscina lignyota</name>
    <dbReference type="NCBI Taxonomy" id="1504668"/>
    <lineage>
        <taxon>Eukaryota</taxon>
        <taxon>Fungi</taxon>
        <taxon>Dikarya</taxon>
        <taxon>Ascomycota</taxon>
        <taxon>Pezizomycotina</taxon>
        <taxon>Dothideomycetes</taxon>
        <taxon>Pleosporomycetidae</taxon>
        <taxon>Aulographales</taxon>
        <taxon>Rhizodiscinaceae</taxon>
        <taxon>Rhizodiscina</taxon>
    </lineage>
</organism>
<dbReference type="PRINTS" id="PR00716">
    <property type="entry name" value="MPIPHPHTASE"/>
</dbReference>
<dbReference type="GO" id="GO:0110032">
    <property type="term" value="P:positive regulation of G2/MI transition of meiotic cell cycle"/>
    <property type="evidence" value="ECO:0007669"/>
    <property type="project" value="TreeGrafter"/>
</dbReference>
<dbReference type="Proteomes" id="UP000799772">
    <property type="component" value="Unassembled WGS sequence"/>
</dbReference>